<dbReference type="InterPro" id="IPR018247">
    <property type="entry name" value="EF_Hand_1_Ca_BS"/>
</dbReference>
<evidence type="ECO:0000256" key="1">
    <source>
        <dbReference type="ARBA" id="ARBA00022527"/>
    </source>
</evidence>
<keyword evidence="3" id="KW-0677">Repeat</keyword>
<sequence length="523" mass="57957">MGNVCGCAGSARLQDIGVVSPRRSCSCKAVAPEYHDEVEKALAEARQELDAARQRVFEDTYQIGRIIGHGAFAKVQACTHIKSGQEFAVKTVQKSPEDLKQREGIIKEVAIMRMLHGHPHVVGLQDVFEDDAHHHLVMELCSGGELFDRIISRGHFSERDAAVIMRALLDFISFAHSKHIVHRDLKPENILLTSKGPDAVLKVIDFGTSEFCKPGQRLSQKFGTPYYVAPEVLRRDYNNAADVWSAGVIMYILLCGYPPFGGKSDSRILQKVQQGSYSFVNREWDNVTEAAKAMIGDMLVMDLQQRCPAAALLQHRWFLSDGPAAAPAAALGAHMVRRLRAFANMNHMKRLALVVLARTLTDKDVNRLRELFMAMDKDDDGRIDAHDLHQALAQVGAAIDEDEMAELFQVSDMSGQGVIDYEEFIAAMLDSARVAKRRDAVRRSFEQLDRDGDGYISVEDLAQVLQDERPTMKGPAGRKMSLDMASAMVKEVDADCDGTVGFEDFRKMWGMPAIPASTAPLVA</sequence>
<dbReference type="PANTHER" id="PTHR24349">
    <property type="entry name" value="SERINE/THREONINE-PROTEIN KINASE"/>
    <property type="match status" value="1"/>
</dbReference>
<feature type="domain" description="Protein kinase" evidence="9">
    <location>
        <begin position="61"/>
        <end position="318"/>
    </location>
</feature>
<feature type="domain" description="EF-hand" evidence="10">
    <location>
        <begin position="399"/>
        <end position="434"/>
    </location>
</feature>
<dbReference type="InterPro" id="IPR002048">
    <property type="entry name" value="EF_hand_dom"/>
</dbReference>
<dbReference type="SMART" id="SM00220">
    <property type="entry name" value="S_TKc"/>
    <property type="match status" value="1"/>
</dbReference>
<feature type="binding site" evidence="8">
    <location>
        <position position="90"/>
    </location>
    <ligand>
        <name>ATP</name>
        <dbReference type="ChEBI" id="CHEBI:30616"/>
    </ligand>
</feature>
<evidence type="ECO:0000256" key="8">
    <source>
        <dbReference type="PROSITE-ProRule" id="PRU10141"/>
    </source>
</evidence>
<dbReference type="FunFam" id="1.10.238.10:FF:000003">
    <property type="entry name" value="Calmodulin A"/>
    <property type="match status" value="1"/>
</dbReference>
<evidence type="ECO:0000256" key="2">
    <source>
        <dbReference type="ARBA" id="ARBA00022679"/>
    </source>
</evidence>
<dbReference type="FunFam" id="1.10.510.10:FF:000571">
    <property type="entry name" value="Maternal embryonic leucine zipper kinase"/>
    <property type="match status" value="1"/>
</dbReference>
<evidence type="ECO:0000259" key="10">
    <source>
        <dbReference type="PROSITE" id="PS50222"/>
    </source>
</evidence>
<keyword evidence="1" id="KW-0723">Serine/threonine-protein kinase</keyword>
<keyword evidence="5" id="KW-0418">Kinase</keyword>
<keyword evidence="7 8" id="KW-0067">ATP-binding</keyword>
<dbReference type="InterPro" id="IPR008271">
    <property type="entry name" value="Ser/Thr_kinase_AS"/>
</dbReference>
<organism evidence="11 12">
    <name type="scientific">Tetradesmus obliquus</name>
    <name type="common">Green alga</name>
    <name type="synonym">Acutodesmus obliquus</name>
    <dbReference type="NCBI Taxonomy" id="3088"/>
    <lineage>
        <taxon>Eukaryota</taxon>
        <taxon>Viridiplantae</taxon>
        <taxon>Chlorophyta</taxon>
        <taxon>core chlorophytes</taxon>
        <taxon>Chlorophyceae</taxon>
        <taxon>CS clade</taxon>
        <taxon>Sphaeropleales</taxon>
        <taxon>Scenedesmaceae</taxon>
        <taxon>Tetradesmus</taxon>
    </lineage>
</organism>
<evidence type="ECO:0000313" key="12">
    <source>
        <dbReference type="Proteomes" id="UP000256970"/>
    </source>
</evidence>
<dbReference type="SMART" id="SM00054">
    <property type="entry name" value="EFh"/>
    <property type="match status" value="4"/>
</dbReference>
<dbReference type="Gene3D" id="1.10.510.10">
    <property type="entry name" value="Transferase(Phosphotransferase) domain 1"/>
    <property type="match status" value="1"/>
</dbReference>
<dbReference type="InterPro" id="IPR011009">
    <property type="entry name" value="Kinase-like_dom_sf"/>
</dbReference>
<dbReference type="PROSITE" id="PS00107">
    <property type="entry name" value="PROTEIN_KINASE_ATP"/>
    <property type="match status" value="1"/>
</dbReference>
<keyword evidence="2" id="KW-0808">Transferase</keyword>
<dbReference type="Pfam" id="PF00069">
    <property type="entry name" value="Pkinase"/>
    <property type="match status" value="1"/>
</dbReference>
<dbReference type="PROSITE" id="PS50011">
    <property type="entry name" value="PROTEIN_KINASE_DOM"/>
    <property type="match status" value="1"/>
</dbReference>
<dbReference type="InterPro" id="IPR050205">
    <property type="entry name" value="CDPK_Ser/Thr_kinases"/>
</dbReference>
<keyword evidence="4 8" id="KW-0547">Nucleotide-binding</keyword>
<evidence type="ECO:0000259" key="9">
    <source>
        <dbReference type="PROSITE" id="PS50011"/>
    </source>
</evidence>
<gene>
    <name evidence="11" type="ORF">BQ4739_LOCUS5787</name>
</gene>
<dbReference type="PROSITE" id="PS00018">
    <property type="entry name" value="EF_HAND_1"/>
    <property type="match status" value="3"/>
</dbReference>
<evidence type="ECO:0000313" key="11">
    <source>
        <dbReference type="EMBL" id="SZX65350.1"/>
    </source>
</evidence>
<dbReference type="Proteomes" id="UP000256970">
    <property type="component" value="Unassembled WGS sequence"/>
</dbReference>
<evidence type="ECO:0000256" key="4">
    <source>
        <dbReference type="ARBA" id="ARBA00022741"/>
    </source>
</evidence>
<dbReference type="CDD" id="cd05117">
    <property type="entry name" value="STKc_CAMK"/>
    <property type="match status" value="1"/>
</dbReference>
<dbReference type="AlphaFoldDB" id="A0A383VKA2"/>
<dbReference type="SUPFAM" id="SSF56112">
    <property type="entry name" value="Protein kinase-like (PK-like)"/>
    <property type="match status" value="1"/>
</dbReference>
<proteinExistence type="predicted"/>
<name>A0A383VKA2_TETOB</name>
<dbReference type="Pfam" id="PF13499">
    <property type="entry name" value="EF-hand_7"/>
    <property type="match status" value="2"/>
</dbReference>
<dbReference type="InterPro" id="IPR011992">
    <property type="entry name" value="EF-hand-dom_pair"/>
</dbReference>
<dbReference type="PROSITE" id="PS50222">
    <property type="entry name" value="EF_HAND_2"/>
    <property type="match status" value="4"/>
</dbReference>
<dbReference type="Gene3D" id="3.30.200.20">
    <property type="entry name" value="Phosphorylase Kinase, domain 1"/>
    <property type="match status" value="1"/>
</dbReference>
<dbReference type="STRING" id="3088.A0A383VKA2"/>
<feature type="domain" description="EF-hand" evidence="10">
    <location>
        <begin position="363"/>
        <end position="398"/>
    </location>
</feature>
<dbReference type="InterPro" id="IPR017441">
    <property type="entry name" value="Protein_kinase_ATP_BS"/>
</dbReference>
<evidence type="ECO:0000256" key="5">
    <source>
        <dbReference type="ARBA" id="ARBA00022777"/>
    </source>
</evidence>
<feature type="domain" description="EF-hand" evidence="10">
    <location>
        <begin position="480"/>
        <end position="515"/>
    </location>
</feature>
<evidence type="ECO:0000256" key="6">
    <source>
        <dbReference type="ARBA" id="ARBA00022837"/>
    </source>
</evidence>
<dbReference type="FunFam" id="3.30.200.20:FF:000042">
    <property type="entry name" value="Aurora kinase A"/>
    <property type="match status" value="1"/>
</dbReference>
<evidence type="ECO:0000256" key="7">
    <source>
        <dbReference type="ARBA" id="ARBA00022840"/>
    </source>
</evidence>
<accession>A0A383VKA2</accession>
<keyword evidence="12" id="KW-1185">Reference proteome</keyword>
<dbReference type="Gene3D" id="1.10.238.10">
    <property type="entry name" value="EF-hand"/>
    <property type="match status" value="1"/>
</dbReference>
<dbReference type="GO" id="GO:0005509">
    <property type="term" value="F:calcium ion binding"/>
    <property type="evidence" value="ECO:0007669"/>
    <property type="project" value="InterPro"/>
</dbReference>
<dbReference type="PROSITE" id="PS00108">
    <property type="entry name" value="PROTEIN_KINASE_ST"/>
    <property type="match status" value="1"/>
</dbReference>
<keyword evidence="6" id="KW-0106">Calcium</keyword>
<dbReference type="GO" id="GO:0004674">
    <property type="term" value="F:protein serine/threonine kinase activity"/>
    <property type="evidence" value="ECO:0007669"/>
    <property type="project" value="UniProtKB-KW"/>
</dbReference>
<dbReference type="GO" id="GO:0005524">
    <property type="term" value="F:ATP binding"/>
    <property type="evidence" value="ECO:0007669"/>
    <property type="project" value="UniProtKB-UniRule"/>
</dbReference>
<feature type="domain" description="EF-hand" evidence="10">
    <location>
        <begin position="436"/>
        <end position="471"/>
    </location>
</feature>
<dbReference type="EMBL" id="FNXT01000617">
    <property type="protein sequence ID" value="SZX65350.1"/>
    <property type="molecule type" value="Genomic_DNA"/>
</dbReference>
<protein>
    <recommendedName>
        <fullName evidence="13">Non-specific serine/threonine protein kinase</fullName>
    </recommendedName>
</protein>
<dbReference type="SUPFAM" id="SSF47473">
    <property type="entry name" value="EF-hand"/>
    <property type="match status" value="1"/>
</dbReference>
<reference evidence="11 12" key="1">
    <citation type="submission" date="2016-10" db="EMBL/GenBank/DDBJ databases">
        <authorList>
            <person name="Cai Z."/>
        </authorList>
    </citation>
    <scope>NUCLEOTIDE SEQUENCE [LARGE SCALE GENOMIC DNA]</scope>
</reference>
<evidence type="ECO:0008006" key="13">
    <source>
        <dbReference type="Google" id="ProtNLM"/>
    </source>
</evidence>
<dbReference type="InterPro" id="IPR000719">
    <property type="entry name" value="Prot_kinase_dom"/>
</dbReference>
<evidence type="ECO:0000256" key="3">
    <source>
        <dbReference type="ARBA" id="ARBA00022737"/>
    </source>
</evidence>